<dbReference type="GO" id="GO:0052929">
    <property type="term" value="F:ATP:3'-cytidine-cytidine-tRNA adenylyltransferase activity"/>
    <property type="evidence" value="ECO:0007669"/>
    <property type="project" value="TreeGrafter"/>
</dbReference>
<dbReference type="SUPFAM" id="SSF81301">
    <property type="entry name" value="Nucleotidyltransferase"/>
    <property type="match status" value="1"/>
</dbReference>
<sequence length="447" mass="51108">MMGFEFATYCNNYLHQQGLATRSISKIDSNPAKSKHLETATTKLFDQEIDFCNLRTEVYTEDSRIPTAVTFGTPTEDAYRRDITINSLFYNINTNTVEDFTNQGLPDLSKGLIRTPLAPYETFRDDPLRVLRCIRFGSRFGFEMVSELSEAAKDRTIKDALVNKISRERIGTEIDKMLSGPSPLLSLQLIHQYGLYATVFEAPEIVSQPPEDAWQAVRAVGVVQWLLQEGATSPLRQITSKDERRTIYLAASLLPYLSVMSELKKRPIYAVQLVLRDSLKLNNHDINTISTLFRGIPTFQQAVQRLDEQHSLSRSELGMLIRDIGSLWQTCLKMALVHDLLSLQPSITWDRPEKLDTLLGPAEEVVRRYHQLLDHAIKYSIQDAHIWKPMIDGKKITQLLDLKPGPVVQQLLRVMMIWQLEHPEGTVDDCATMMKQYWVQNSARHQS</sequence>
<dbReference type="Gene3D" id="3.30.460.10">
    <property type="entry name" value="Beta Polymerase, domain 2"/>
    <property type="match status" value="1"/>
</dbReference>
<dbReference type="AlphaFoldDB" id="A0A1X2ISJ3"/>
<dbReference type="SUPFAM" id="SSF81891">
    <property type="entry name" value="Poly A polymerase C-terminal region-like"/>
    <property type="match status" value="1"/>
</dbReference>
<dbReference type="Proteomes" id="UP000193560">
    <property type="component" value="Unassembled WGS sequence"/>
</dbReference>
<evidence type="ECO:0000256" key="3">
    <source>
        <dbReference type="ARBA" id="ARBA00022741"/>
    </source>
</evidence>
<comment type="caution">
    <text evidence="8">The sequence shown here is derived from an EMBL/GenBank/DDBJ whole genome shotgun (WGS) entry which is preliminary data.</text>
</comment>
<feature type="domain" description="tRNA nucleotidyltransferase/poly(A) polymerase RNA and SrmB- binding" evidence="7">
    <location>
        <begin position="161"/>
        <end position="205"/>
    </location>
</feature>
<keyword evidence="4 5" id="KW-0694">RNA-binding</keyword>
<name>A0A1X2ISJ3_9FUNG</name>
<evidence type="ECO:0008006" key="10">
    <source>
        <dbReference type="Google" id="ProtNLM"/>
    </source>
</evidence>
<dbReference type="OrthoDB" id="445712at2759"/>
<gene>
    <name evidence="8" type="ORF">BCR42DRAFT_459357</name>
</gene>
<dbReference type="Pfam" id="PF12627">
    <property type="entry name" value="PolyA_pol_RNAbd"/>
    <property type="match status" value="1"/>
</dbReference>
<evidence type="ECO:0000259" key="6">
    <source>
        <dbReference type="Pfam" id="PF01743"/>
    </source>
</evidence>
<evidence type="ECO:0000313" key="8">
    <source>
        <dbReference type="EMBL" id="ORZ21492.1"/>
    </source>
</evidence>
<organism evidence="8 9">
    <name type="scientific">Absidia repens</name>
    <dbReference type="NCBI Taxonomy" id="90262"/>
    <lineage>
        <taxon>Eukaryota</taxon>
        <taxon>Fungi</taxon>
        <taxon>Fungi incertae sedis</taxon>
        <taxon>Mucoromycota</taxon>
        <taxon>Mucoromycotina</taxon>
        <taxon>Mucoromycetes</taxon>
        <taxon>Mucorales</taxon>
        <taxon>Cunninghamellaceae</taxon>
        <taxon>Absidia</taxon>
    </lineage>
</organism>
<dbReference type="Pfam" id="PF01743">
    <property type="entry name" value="PolyA_pol"/>
    <property type="match status" value="1"/>
</dbReference>
<dbReference type="InterPro" id="IPR002646">
    <property type="entry name" value="PolA_pol_head_dom"/>
</dbReference>
<reference evidence="8 9" key="1">
    <citation type="submission" date="2016-07" db="EMBL/GenBank/DDBJ databases">
        <title>Pervasive Adenine N6-methylation of Active Genes in Fungi.</title>
        <authorList>
            <consortium name="DOE Joint Genome Institute"/>
            <person name="Mondo S.J."/>
            <person name="Dannebaum R.O."/>
            <person name="Kuo R.C."/>
            <person name="Labutti K."/>
            <person name="Haridas S."/>
            <person name="Kuo A."/>
            <person name="Salamov A."/>
            <person name="Ahrendt S.R."/>
            <person name="Lipzen A."/>
            <person name="Sullivan W."/>
            <person name="Andreopoulos W.B."/>
            <person name="Clum A."/>
            <person name="Lindquist E."/>
            <person name="Daum C."/>
            <person name="Ramamoorthy G.K."/>
            <person name="Gryganskyi A."/>
            <person name="Culley D."/>
            <person name="Magnuson J.K."/>
            <person name="James T.Y."/>
            <person name="O'Malley M.A."/>
            <person name="Stajich J.E."/>
            <person name="Spatafora J.W."/>
            <person name="Visel A."/>
            <person name="Grigoriev I.V."/>
        </authorList>
    </citation>
    <scope>NUCLEOTIDE SEQUENCE [LARGE SCALE GENOMIC DNA]</scope>
    <source>
        <strain evidence="8 9">NRRL 1336</strain>
    </source>
</reference>
<dbReference type="InterPro" id="IPR032828">
    <property type="entry name" value="PolyA_RNA-bd"/>
</dbReference>
<evidence type="ECO:0000256" key="4">
    <source>
        <dbReference type="ARBA" id="ARBA00022884"/>
    </source>
</evidence>
<dbReference type="GO" id="GO:0052927">
    <property type="term" value="F:CC tRNA cytidylyltransferase activity"/>
    <property type="evidence" value="ECO:0007669"/>
    <property type="project" value="TreeGrafter"/>
</dbReference>
<dbReference type="Gene3D" id="1.10.3090.10">
    <property type="entry name" value="cca-adding enzyme, domain 2"/>
    <property type="match status" value="1"/>
</dbReference>
<evidence type="ECO:0000313" key="9">
    <source>
        <dbReference type="Proteomes" id="UP000193560"/>
    </source>
</evidence>
<dbReference type="GO" id="GO:0000166">
    <property type="term" value="F:nucleotide binding"/>
    <property type="evidence" value="ECO:0007669"/>
    <property type="project" value="UniProtKB-KW"/>
</dbReference>
<dbReference type="EMBL" id="MCGE01000005">
    <property type="protein sequence ID" value="ORZ21492.1"/>
    <property type="molecule type" value="Genomic_DNA"/>
</dbReference>
<keyword evidence="9" id="KW-1185">Reference proteome</keyword>
<dbReference type="STRING" id="90262.A0A1X2ISJ3"/>
<comment type="similarity">
    <text evidence="1 5">Belongs to the tRNA nucleotidyltransferase/poly(A) polymerase family.</text>
</comment>
<protein>
    <recommendedName>
        <fullName evidence="10">tRNA nucleotidyltransferase</fullName>
    </recommendedName>
</protein>
<evidence type="ECO:0000256" key="1">
    <source>
        <dbReference type="ARBA" id="ARBA00007265"/>
    </source>
</evidence>
<accession>A0A1X2ISJ3</accession>
<evidence type="ECO:0000256" key="5">
    <source>
        <dbReference type="RuleBase" id="RU003953"/>
    </source>
</evidence>
<dbReference type="PANTHER" id="PTHR13734:SF5">
    <property type="entry name" value="CCA TRNA NUCLEOTIDYLTRANSFERASE, MITOCHONDRIAL"/>
    <property type="match status" value="1"/>
</dbReference>
<keyword evidence="3" id="KW-0547">Nucleotide-binding</keyword>
<dbReference type="GO" id="GO:0001680">
    <property type="term" value="P:tRNA 3'-terminal CCA addition"/>
    <property type="evidence" value="ECO:0007669"/>
    <property type="project" value="TreeGrafter"/>
</dbReference>
<keyword evidence="2 5" id="KW-0808">Transferase</keyword>
<evidence type="ECO:0000256" key="2">
    <source>
        <dbReference type="ARBA" id="ARBA00022679"/>
    </source>
</evidence>
<dbReference type="GO" id="GO:0003723">
    <property type="term" value="F:RNA binding"/>
    <property type="evidence" value="ECO:0007669"/>
    <property type="project" value="UniProtKB-KW"/>
</dbReference>
<dbReference type="InterPro" id="IPR043519">
    <property type="entry name" value="NT_sf"/>
</dbReference>
<proteinExistence type="inferred from homology"/>
<feature type="domain" description="Poly A polymerase head" evidence="6">
    <location>
        <begin position="5"/>
        <end position="114"/>
    </location>
</feature>
<evidence type="ECO:0000259" key="7">
    <source>
        <dbReference type="Pfam" id="PF12627"/>
    </source>
</evidence>
<dbReference type="PANTHER" id="PTHR13734">
    <property type="entry name" value="TRNA-NUCLEOTIDYLTRANSFERASE"/>
    <property type="match status" value="1"/>
</dbReference>